<evidence type="ECO:0000259" key="2">
    <source>
        <dbReference type="Pfam" id="PF08553"/>
    </source>
</evidence>
<evidence type="ECO:0008006" key="7">
    <source>
        <dbReference type="Google" id="ProtNLM"/>
    </source>
</evidence>
<dbReference type="PANTHER" id="PTHR31913">
    <property type="entry name" value="VACUOLAR IMPORT AND DEGRADATION PROTEIN 27"/>
    <property type="match status" value="1"/>
</dbReference>
<dbReference type="SUPFAM" id="SSF50974">
    <property type="entry name" value="Nitrous oxide reductase, N-terminal domain"/>
    <property type="match status" value="1"/>
</dbReference>
<comment type="caution">
    <text evidence="5">The sequence shown here is derived from an EMBL/GenBank/DDBJ whole genome shotgun (WGS) entry which is preliminary data.</text>
</comment>
<dbReference type="EMBL" id="JANAWD010000856">
    <property type="protein sequence ID" value="KAJ3475444.1"/>
    <property type="molecule type" value="Genomic_DNA"/>
</dbReference>
<accession>A0AAD5UR46</accession>
<proteinExistence type="predicted"/>
<feature type="domain" description="Vid27 PH-like" evidence="3">
    <location>
        <begin position="245"/>
        <end position="352"/>
    </location>
</feature>
<dbReference type="Pfam" id="PF08553">
    <property type="entry name" value="VID27"/>
    <property type="match status" value="1"/>
</dbReference>
<evidence type="ECO:0000259" key="3">
    <source>
        <dbReference type="Pfam" id="PF17747"/>
    </source>
</evidence>
<dbReference type="AlphaFoldDB" id="A0AAD5UR46"/>
<dbReference type="GO" id="GO:0005634">
    <property type="term" value="C:nucleus"/>
    <property type="evidence" value="ECO:0007669"/>
    <property type="project" value="TreeGrafter"/>
</dbReference>
<feature type="compositionally biased region" description="Acidic residues" evidence="1">
    <location>
        <begin position="382"/>
        <end position="419"/>
    </location>
</feature>
<gene>
    <name evidence="5" type="ORF">NLI96_g11837</name>
</gene>
<evidence type="ECO:0000259" key="4">
    <source>
        <dbReference type="Pfam" id="PF17748"/>
    </source>
</evidence>
<dbReference type="InterPro" id="IPR040458">
    <property type="entry name" value="Vid27"/>
</dbReference>
<evidence type="ECO:0000313" key="6">
    <source>
        <dbReference type="Proteomes" id="UP001212997"/>
    </source>
</evidence>
<feature type="compositionally biased region" description="Basic residues" evidence="1">
    <location>
        <begin position="173"/>
        <end position="185"/>
    </location>
</feature>
<dbReference type="InterPro" id="IPR013863">
    <property type="entry name" value="VID27_C"/>
</dbReference>
<dbReference type="Pfam" id="PF17747">
    <property type="entry name" value="VID27_PH"/>
    <property type="match status" value="1"/>
</dbReference>
<dbReference type="GO" id="GO:0005737">
    <property type="term" value="C:cytoplasm"/>
    <property type="evidence" value="ECO:0007669"/>
    <property type="project" value="TreeGrafter"/>
</dbReference>
<evidence type="ECO:0000313" key="5">
    <source>
        <dbReference type="EMBL" id="KAJ3475444.1"/>
    </source>
</evidence>
<reference evidence="5" key="1">
    <citation type="submission" date="2022-07" db="EMBL/GenBank/DDBJ databases">
        <title>Genome Sequence of Physisporinus lineatus.</title>
        <authorList>
            <person name="Buettner E."/>
        </authorList>
    </citation>
    <scope>NUCLEOTIDE SEQUENCE</scope>
    <source>
        <strain evidence="5">VT162</strain>
    </source>
</reference>
<dbReference type="PANTHER" id="PTHR31913:SF0">
    <property type="entry name" value="VACUOLAR IMPORT AND DEGRADATION PROTEIN 27"/>
    <property type="match status" value="1"/>
</dbReference>
<feature type="region of interest" description="Disordered" evidence="1">
    <location>
        <begin position="373"/>
        <end position="431"/>
    </location>
</feature>
<feature type="region of interest" description="Disordered" evidence="1">
    <location>
        <begin position="167"/>
        <end position="240"/>
    </location>
</feature>
<dbReference type="InterPro" id="IPR040768">
    <property type="entry name" value="Vid27_PH"/>
</dbReference>
<dbReference type="InterPro" id="IPR011045">
    <property type="entry name" value="N2O_reductase_N"/>
</dbReference>
<dbReference type="Pfam" id="PF17748">
    <property type="entry name" value="VID27_N"/>
    <property type="match status" value="1"/>
</dbReference>
<sequence>MNIFRSLIGRVWHDPNAAEVVKISEGQLNLVRSGTIRTDRECIYNDAMATIRRVPNVEHHFQLVVTRVYEEGDQELLEDEDETDEERVFLIAAELQFRTSQTEEDPALLWRDLEGDVDELYEFVARGANAPTIAFFETCMYRAMYERKYQKSADNTQDSDLQEFLWKPTVSKGKGKGKAAPRKKGSTSSVTKTESSPPATMKRPPSSPPKASAASTPPEPPAQPESSQSTTASGGSSQEDLPPAIVTLEAELYLFNHETGAFALQANVVARIVQPEDVGPYTYFLVTTTPDTRILAHRVASEMNSRFSTRVNSFTWNHESESGLQTSWCLRFGDLADMETFKLAYSKALYETLNRLPWEKIKAEEQAYVASANEDVEMRDVEDVEDEEDEEDAVADELDKSEDEEEEGYESAPEGDEDQPGLPKGAKNSQLTVGYKGDRSYVVRGNNIGVFSHTSGDNEVKYYSTIGNLATPKGKLFNPKHVMLHHQDSKMILMNPAEPNSLFNLDIERGKIVEEWKVHDDIRVDHIAPDNKFAQTTTEATVVGASHNALFRIDPRVSGNKMVDSQYKQYVSKNKFSGITTTASGKLAVASEKGDIRLFDSIGKNAKTALPPLGDPIIGIDVTANGRYVVATTKTYLLLIDTLIGEGRYAGSLGFDRSFPANSKPIPRRLQLRAEHVAYMQHSVSFSPARFNMGEGQEENAIVTSTGQFVVAWDFAKVKKGHLDKYEIKKYEDFVVQDNFKFGDDKEIIVALENNVLAVNKKNLKRPTRASLATPIRNLQSRSNIVNSPF</sequence>
<organism evidence="5 6">
    <name type="scientific">Meripilus lineatus</name>
    <dbReference type="NCBI Taxonomy" id="2056292"/>
    <lineage>
        <taxon>Eukaryota</taxon>
        <taxon>Fungi</taxon>
        <taxon>Dikarya</taxon>
        <taxon>Basidiomycota</taxon>
        <taxon>Agaricomycotina</taxon>
        <taxon>Agaricomycetes</taxon>
        <taxon>Polyporales</taxon>
        <taxon>Meripilaceae</taxon>
        <taxon>Meripilus</taxon>
    </lineage>
</organism>
<feature type="domain" description="Vacuolar import/degradation Vid27 C-terminal" evidence="2">
    <location>
        <begin position="427"/>
        <end position="776"/>
    </location>
</feature>
<dbReference type="Proteomes" id="UP001212997">
    <property type="component" value="Unassembled WGS sequence"/>
</dbReference>
<feature type="domain" description="Vid27 N-terminal" evidence="4">
    <location>
        <begin position="1"/>
        <end position="164"/>
    </location>
</feature>
<protein>
    <recommendedName>
        <fullName evidence="7">VID27 cytoplasmic protein</fullName>
    </recommendedName>
</protein>
<keyword evidence="6" id="KW-1185">Reference proteome</keyword>
<feature type="compositionally biased region" description="Low complexity" evidence="1">
    <location>
        <begin position="224"/>
        <end position="239"/>
    </location>
</feature>
<feature type="compositionally biased region" description="Polar residues" evidence="1">
    <location>
        <begin position="186"/>
        <end position="198"/>
    </location>
</feature>
<name>A0AAD5UR46_9APHY</name>
<evidence type="ECO:0000256" key="1">
    <source>
        <dbReference type="SAM" id="MobiDB-lite"/>
    </source>
</evidence>
<dbReference type="InterPro" id="IPR040979">
    <property type="entry name" value="Vid27_N"/>
</dbReference>